<evidence type="ECO:0000256" key="3">
    <source>
        <dbReference type="ARBA" id="ARBA00023010"/>
    </source>
</evidence>
<dbReference type="STRING" id="1088818.A0A2H9ZWR2"/>
<feature type="region of interest" description="Disordered" evidence="5">
    <location>
        <begin position="1"/>
        <end position="22"/>
    </location>
</feature>
<gene>
    <name evidence="6" type="ORF">AXF42_Ash014527</name>
</gene>
<dbReference type="Gene3D" id="2.30.29.30">
    <property type="entry name" value="Pleckstrin-homology domain (PH domain)/Phosphotyrosine-binding domain (PTB)"/>
    <property type="match status" value="1"/>
</dbReference>
<evidence type="ECO:0008006" key="8">
    <source>
        <dbReference type="Google" id="ProtNLM"/>
    </source>
</evidence>
<dbReference type="PANTHER" id="PTHR23138:SF141">
    <property type="entry name" value="NUCLEAR PORE COMPLEX PROTEIN NUP50"/>
    <property type="match status" value="1"/>
</dbReference>
<dbReference type="OrthoDB" id="185618at2759"/>
<evidence type="ECO:0000313" key="6">
    <source>
        <dbReference type="EMBL" id="PKA47750.1"/>
    </source>
</evidence>
<sequence length="422" mass="45329">MKRGAKRPATSGPAAVSDNVDMQLRSKRVMELPSFDDIRAESSHQHVIEGPQLDVQRAKSSLEQVRALNRQFASWVQSQLENHLDELWEDGVKDYLSHASHVVEEFKDVVEWLSANAAKSDSNLCTNLPSGQGYTDLTAPTNLASSNMVTPSSFSQPKSDSKSSFGLPTSLGNSSFVSNSATPILSPANNLASSKPPPNFALPQTSSMFFSSQNMLYSNTNNGLLKEVASSSSPFISSCAFSSSQGLGFFSTTGTQSSVFSGIQNSVPLKVETSSDGIEEGEIEQPSSPSLKKAEEKGVTTVHEANCKVYIKPDNPAGSGWTDMGTGHLSIKIKEGTKKATKESKPSVIVRNDVGKILLNALIYPGIKMNIRKNSIVSIFHTSGSGQNSSGEAVARTYLLRLKSVEETTKLADIINEFAPAQ</sequence>
<dbReference type="GO" id="GO:0005643">
    <property type="term" value="C:nuclear pore"/>
    <property type="evidence" value="ECO:0007669"/>
    <property type="project" value="UniProtKB-SubCell"/>
</dbReference>
<evidence type="ECO:0000256" key="5">
    <source>
        <dbReference type="SAM" id="MobiDB-lite"/>
    </source>
</evidence>
<dbReference type="InterPro" id="IPR045255">
    <property type="entry name" value="RanBP1-like"/>
</dbReference>
<keyword evidence="4" id="KW-0906">Nuclear pore complex</keyword>
<accession>A0A2H9ZWR2</accession>
<name>A0A2H9ZWR2_9ASPA</name>
<evidence type="ECO:0000256" key="4">
    <source>
        <dbReference type="ARBA" id="ARBA00023132"/>
    </source>
</evidence>
<dbReference type="GO" id="GO:0051028">
    <property type="term" value="P:mRNA transport"/>
    <property type="evidence" value="ECO:0007669"/>
    <property type="project" value="UniProtKB-KW"/>
</dbReference>
<keyword evidence="7" id="KW-1185">Reference proteome</keyword>
<reference evidence="6 7" key="1">
    <citation type="journal article" date="2017" name="Nature">
        <title>The Apostasia genome and the evolution of orchids.</title>
        <authorList>
            <person name="Zhang G.Q."/>
            <person name="Liu K.W."/>
            <person name="Li Z."/>
            <person name="Lohaus R."/>
            <person name="Hsiao Y.Y."/>
            <person name="Niu S.C."/>
            <person name="Wang J.Y."/>
            <person name="Lin Y.C."/>
            <person name="Xu Q."/>
            <person name="Chen L.J."/>
            <person name="Yoshida K."/>
            <person name="Fujiwara S."/>
            <person name="Wang Z.W."/>
            <person name="Zhang Y.Q."/>
            <person name="Mitsuda N."/>
            <person name="Wang M."/>
            <person name="Liu G.H."/>
            <person name="Pecoraro L."/>
            <person name="Huang H.X."/>
            <person name="Xiao X.J."/>
            <person name="Lin M."/>
            <person name="Wu X.Y."/>
            <person name="Wu W.L."/>
            <person name="Chen Y.Y."/>
            <person name="Chang S.B."/>
            <person name="Sakamoto S."/>
            <person name="Ohme-Takagi M."/>
            <person name="Yagi M."/>
            <person name="Zeng S.J."/>
            <person name="Shen C.Y."/>
            <person name="Yeh C.M."/>
            <person name="Luo Y.B."/>
            <person name="Tsai W.C."/>
            <person name="Van de Peer Y."/>
            <person name="Liu Z.J."/>
        </authorList>
    </citation>
    <scope>NUCLEOTIDE SEQUENCE [LARGE SCALE GENOMIC DNA]</scope>
    <source>
        <strain evidence="7">cv. Shenzhen</strain>
        <tissue evidence="6">Stem</tissue>
    </source>
</reference>
<dbReference type="GO" id="GO:0015031">
    <property type="term" value="P:protein transport"/>
    <property type="evidence" value="ECO:0007669"/>
    <property type="project" value="UniProtKB-KW"/>
</dbReference>
<keyword evidence="4" id="KW-0653">Protein transport</keyword>
<dbReference type="AlphaFoldDB" id="A0A2H9ZWR2"/>
<dbReference type="Proteomes" id="UP000236161">
    <property type="component" value="Unassembled WGS sequence"/>
</dbReference>
<proteinExistence type="predicted"/>
<dbReference type="InterPro" id="IPR011993">
    <property type="entry name" value="PH-like_dom_sf"/>
</dbReference>
<evidence type="ECO:0000256" key="1">
    <source>
        <dbReference type="ARBA" id="ARBA00004567"/>
    </source>
</evidence>
<comment type="subcellular location">
    <subcellularLocation>
        <location evidence="1">Nucleus</location>
        <location evidence="1">Nuclear pore complex</location>
    </subcellularLocation>
</comment>
<organism evidence="6 7">
    <name type="scientific">Apostasia shenzhenica</name>
    <dbReference type="NCBI Taxonomy" id="1088818"/>
    <lineage>
        <taxon>Eukaryota</taxon>
        <taxon>Viridiplantae</taxon>
        <taxon>Streptophyta</taxon>
        <taxon>Embryophyta</taxon>
        <taxon>Tracheophyta</taxon>
        <taxon>Spermatophyta</taxon>
        <taxon>Magnoliopsida</taxon>
        <taxon>Liliopsida</taxon>
        <taxon>Asparagales</taxon>
        <taxon>Orchidaceae</taxon>
        <taxon>Apostasioideae</taxon>
        <taxon>Apostasia</taxon>
    </lineage>
</organism>
<evidence type="ECO:0000256" key="2">
    <source>
        <dbReference type="ARBA" id="ARBA00022816"/>
    </source>
</evidence>
<evidence type="ECO:0000313" key="7">
    <source>
        <dbReference type="Proteomes" id="UP000236161"/>
    </source>
</evidence>
<dbReference type="CDD" id="cd13170">
    <property type="entry name" value="RanBD_NUP50"/>
    <property type="match status" value="1"/>
</dbReference>
<keyword evidence="2" id="KW-0509">mRNA transport</keyword>
<keyword evidence="2" id="KW-0813">Transport</keyword>
<dbReference type="SUPFAM" id="SSF50729">
    <property type="entry name" value="PH domain-like"/>
    <property type="match status" value="1"/>
</dbReference>
<protein>
    <recommendedName>
        <fullName evidence="8">RanBD1 domain-containing protein</fullName>
    </recommendedName>
</protein>
<dbReference type="EMBL" id="KZ453102">
    <property type="protein sequence ID" value="PKA47750.1"/>
    <property type="molecule type" value="Genomic_DNA"/>
</dbReference>
<keyword evidence="4" id="KW-0539">Nucleus</keyword>
<dbReference type="PANTHER" id="PTHR23138">
    <property type="entry name" value="RAN BINDING PROTEIN"/>
    <property type="match status" value="1"/>
</dbReference>
<feature type="region of interest" description="Disordered" evidence="5">
    <location>
        <begin position="275"/>
        <end position="294"/>
    </location>
</feature>
<keyword evidence="3" id="KW-0811">Translocation</keyword>